<organism evidence="1 2">
    <name type="scientific">Eumeta variegata</name>
    <name type="common">Bagworm moth</name>
    <name type="synonym">Eumeta japonica</name>
    <dbReference type="NCBI Taxonomy" id="151549"/>
    <lineage>
        <taxon>Eukaryota</taxon>
        <taxon>Metazoa</taxon>
        <taxon>Ecdysozoa</taxon>
        <taxon>Arthropoda</taxon>
        <taxon>Hexapoda</taxon>
        <taxon>Insecta</taxon>
        <taxon>Pterygota</taxon>
        <taxon>Neoptera</taxon>
        <taxon>Endopterygota</taxon>
        <taxon>Lepidoptera</taxon>
        <taxon>Glossata</taxon>
        <taxon>Ditrysia</taxon>
        <taxon>Tineoidea</taxon>
        <taxon>Psychidae</taxon>
        <taxon>Oiketicinae</taxon>
        <taxon>Eumeta</taxon>
    </lineage>
</organism>
<dbReference type="EMBL" id="BGZK01000124">
    <property type="protein sequence ID" value="GBP20981.1"/>
    <property type="molecule type" value="Genomic_DNA"/>
</dbReference>
<proteinExistence type="predicted"/>
<reference evidence="1 2" key="1">
    <citation type="journal article" date="2019" name="Commun. Biol.">
        <title>The bagworm genome reveals a unique fibroin gene that provides high tensile strength.</title>
        <authorList>
            <person name="Kono N."/>
            <person name="Nakamura H."/>
            <person name="Ohtoshi R."/>
            <person name="Tomita M."/>
            <person name="Numata K."/>
            <person name="Arakawa K."/>
        </authorList>
    </citation>
    <scope>NUCLEOTIDE SEQUENCE [LARGE SCALE GENOMIC DNA]</scope>
</reference>
<accession>A0A4C1U3V1</accession>
<name>A0A4C1U3V1_EUMVA</name>
<keyword evidence="2" id="KW-1185">Reference proteome</keyword>
<dbReference type="Proteomes" id="UP000299102">
    <property type="component" value="Unassembled WGS sequence"/>
</dbReference>
<comment type="caution">
    <text evidence="1">The sequence shown here is derived from an EMBL/GenBank/DDBJ whole genome shotgun (WGS) entry which is preliminary data.</text>
</comment>
<protein>
    <submittedName>
        <fullName evidence="1">Uncharacterized protein</fullName>
    </submittedName>
</protein>
<sequence>MTALSNNYAKNESSAVSTADETAFESPVRACAAPAVGAPWAAVAPRIHQRLSNLFVAGEIGAFEPRHY</sequence>
<evidence type="ECO:0000313" key="2">
    <source>
        <dbReference type="Proteomes" id="UP000299102"/>
    </source>
</evidence>
<gene>
    <name evidence="1" type="ORF">EVAR_9553_1</name>
</gene>
<evidence type="ECO:0000313" key="1">
    <source>
        <dbReference type="EMBL" id="GBP20981.1"/>
    </source>
</evidence>
<dbReference type="AlphaFoldDB" id="A0A4C1U3V1"/>